<evidence type="ECO:0000313" key="2">
    <source>
        <dbReference type="Proteomes" id="UP000887572"/>
    </source>
</evidence>
<organism evidence="2 3">
    <name type="scientific">Globodera rostochiensis</name>
    <name type="common">Golden nematode worm</name>
    <name type="synonym">Heterodera rostochiensis</name>
    <dbReference type="NCBI Taxonomy" id="31243"/>
    <lineage>
        <taxon>Eukaryota</taxon>
        <taxon>Metazoa</taxon>
        <taxon>Ecdysozoa</taxon>
        <taxon>Nematoda</taxon>
        <taxon>Chromadorea</taxon>
        <taxon>Rhabditida</taxon>
        <taxon>Tylenchina</taxon>
        <taxon>Tylenchomorpha</taxon>
        <taxon>Tylenchoidea</taxon>
        <taxon>Heteroderidae</taxon>
        <taxon>Heteroderinae</taxon>
        <taxon>Globodera</taxon>
    </lineage>
</organism>
<dbReference type="AlphaFoldDB" id="A0A914H4P6"/>
<sequence length="322" mass="34580">MHILEKYYKGSICRTSPLNFSVEMLAPIMTKEMKLFPSQQLPSRVKNVRSRAQSLKEFYTASTNVAQIGGGGHGTANSLVLLHEIEVANGGGVRAVRQKSSKSIGHLPTNVKNGRNARGGRVYNLQQTAPIGAANTETLLTTNGREKSGGIVQQQQKCSTSLASLKKPLDSIVEGVEMQPSSSSSSSKVATIGRHESTKIMEELKRTAAEGLAKSPPTSQQSAPAAKEKHSTKSREKKKQLDNNNDQNDVKHDEGDGSEARSRGVINSGCFTMWLRSSRRKKGKAKGGGAATEPLLVVVPPSPTTTEEDSSAASSKNKEKKQ</sequence>
<dbReference type="Proteomes" id="UP000887572">
    <property type="component" value="Unplaced"/>
</dbReference>
<protein>
    <submittedName>
        <fullName evidence="3">Uncharacterized protein</fullName>
    </submittedName>
</protein>
<evidence type="ECO:0000313" key="3">
    <source>
        <dbReference type="WBParaSite" id="Gr19_v10_g1381.t1"/>
    </source>
</evidence>
<feature type="region of interest" description="Disordered" evidence="1">
    <location>
        <begin position="176"/>
        <end position="195"/>
    </location>
</feature>
<proteinExistence type="predicted"/>
<feature type="region of interest" description="Disordered" evidence="1">
    <location>
        <begin position="209"/>
        <end position="322"/>
    </location>
</feature>
<reference evidence="3" key="1">
    <citation type="submission" date="2022-11" db="UniProtKB">
        <authorList>
            <consortium name="WormBaseParasite"/>
        </authorList>
    </citation>
    <scope>IDENTIFICATION</scope>
</reference>
<keyword evidence="2" id="KW-1185">Reference proteome</keyword>
<accession>A0A914H4P6</accession>
<evidence type="ECO:0000256" key="1">
    <source>
        <dbReference type="SAM" id="MobiDB-lite"/>
    </source>
</evidence>
<dbReference type="WBParaSite" id="Gr19_v10_g1381.t1">
    <property type="protein sequence ID" value="Gr19_v10_g1381.t1"/>
    <property type="gene ID" value="Gr19_v10_g1381"/>
</dbReference>
<name>A0A914H4P6_GLORO</name>
<feature type="compositionally biased region" description="Basic and acidic residues" evidence="1">
    <location>
        <begin position="248"/>
        <end position="262"/>
    </location>
</feature>